<dbReference type="Proteomes" id="UP000696485">
    <property type="component" value="Unassembled WGS sequence"/>
</dbReference>
<protein>
    <submittedName>
        <fullName evidence="1">Uncharacterized protein</fullName>
    </submittedName>
</protein>
<dbReference type="EMBL" id="JAAAUY010002400">
    <property type="protein sequence ID" value="KAF9312512.1"/>
    <property type="molecule type" value="Genomic_DNA"/>
</dbReference>
<proteinExistence type="predicted"/>
<dbReference type="AlphaFoldDB" id="A0A9P5VG18"/>
<gene>
    <name evidence="1" type="ORF">BG006_004363</name>
</gene>
<name>A0A9P5VG18_9FUNG</name>
<comment type="caution">
    <text evidence="1">The sequence shown here is derived from an EMBL/GenBank/DDBJ whole genome shotgun (WGS) entry which is preliminary data.</text>
</comment>
<reference evidence="1" key="1">
    <citation type="journal article" date="2020" name="Fungal Divers.">
        <title>Resolving the Mortierellaceae phylogeny through synthesis of multi-gene phylogenetics and phylogenomics.</title>
        <authorList>
            <person name="Vandepol N."/>
            <person name="Liber J."/>
            <person name="Desiro A."/>
            <person name="Na H."/>
            <person name="Kennedy M."/>
            <person name="Barry K."/>
            <person name="Grigoriev I.V."/>
            <person name="Miller A.N."/>
            <person name="O'Donnell K."/>
            <person name="Stajich J.E."/>
            <person name="Bonito G."/>
        </authorList>
    </citation>
    <scope>NUCLEOTIDE SEQUENCE</scope>
    <source>
        <strain evidence="1">NVP1</strain>
    </source>
</reference>
<keyword evidence="2" id="KW-1185">Reference proteome</keyword>
<feature type="non-terminal residue" evidence="1">
    <location>
        <position position="80"/>
    </location>
</feature>
<evidence type="ECO:0000313" key="2">
    <source>
        <dbReference type="Proteomes" id="UP000696485"/>
    </source>
</evidence>
<sequence length="80" mass="9033">MSVWGIPRAHAIITKGYRPITSKDFDDQWLLDPGAIQAEACAIQPILGKVDNLFQEISTISKAEQPYVFERFHAKWDATS</sequence>
<evidence type="ECO:0000313" key="1">
    <source>
        <dbReference type="EMBL" id="KAF9312512.1"/>
    </source>
</evidence>
<accession>A0A9P5VG18</accession>
<organism evidence="1 2">
    <name type="scientific">Podila minutissima</name>
    <dbReference type="NCBI Taxonomy" id="64525"/>
    <lineage>
        <taxon>Eukaryota</taxon>
        <taxon>Fungi</taxon>
        <taxon>Fungi incertae sedis</taxon>
        <taxon>Mucoromycota</taxon>
        <taxon>Mortierellomycotina</taxon>
        <taxon>Mortierellomycetes</taxon>
        <taxon>Mortierellales</taxon>
        <taxon>Mortierellaceae</taxon>
        <taxon>Podila</taxon>
    </lineage>
</organism>